<organism evidence="1 2">
    <name type="scientific">Aureicoccus marinus</name>
    <dbReference type="NCBI Taxonomy" id="754435"/>
    <lineage>
        <taxon>Bacteria</taxon>
        <taxon>Pseudomonadati</taxon>
        <taxon>Bacteroidota</taxon>
        <taxon>Flavobacteriia</taxon>
        <taxon>Flavobacteriales</taxon>
        <taxon>Flavobacteriaceae</taxon>
        <taxon>Aureicoccus</taxon>
    </lineage>
</organism>
<name>A0A2S7T830_9FLAO</name>
<comment type="caution">
    <text evidence="1">The sequence shown here is derived from an EMBL/GenBank/DDBJ whole genome shotgun (WGS) entry which is preliminary data.</text>
</comment>
<protein>
    <submittedName>
        <fullName evidence="1">Deacylase</fullName>
    </submittedName>
</protein>
<reference evidence="2" key="1">
    <citation type="submission" date="2016-11" db="EMBL/GenBank/DDBJ databases">
        <title>Trade-off between light-utilization and light-protection in marine flavobacteria.</title>
        <authorList>
            <person name="Kumagai Y."/>
            <person name="Yoshizawa S."/>
            <person name="Kogure K."/>
        </authorList>
    </citation>
    <scope>NUCLEOTIDE SEQUENCE [LARGE SCALE GENOMIC DNA]</scope>
    <source>
        <strain evidence="2">SG-18</strain>
    </source>
</reference>
<evidence type="ECO:0000313" key="2">
    <source>
        <dbReference type="Proteomes" id="UP000239366"/>
    </source>
</evidence>
<evidence type="ECO:0000313" key="1">
    <source>
        <dbReference type="EMBL" id="PQJ15728.1"/>
    </source>
</evidence>
<dbReference type="Gene3D" id="2.40.160.20">
    <property type="match status" value="1"/>
</dbReference>
<sequence>MSTKDKLHGTIKRYTEGLRVYFALSLLLFSSLLTAQEERNPAYVLEGSLFYGSIIRHNPDISHLITAHPEGLILAWNRKRYGEEEWESLYNYPDTGFTFIYQDMNNPTLGEHFGAYAHYNFYFLKRQVQLRIGQGIAYNTNPYDRQNNFRNTAYGSHLLSSTLLMARYHRENLWKSLGLSVGLSFIHYSNANFKAPNASTNTVAFQVGLTYTLDEMSEREFIPQAIQTDKPKHSWTWNFVLRTGQNEGDVVGSGQYGFVTPSIYIDKRLGQKSALQGGVDVFFSGFLRELIRFRSTSFPEEAIAADTDWKRAGVFVGHELRLNQMSVITQLGYYVYYPYDFEGRVYNRIGLQRYFGDHWFGALTLKAHAAAAEAVEFGIGYRL</sequence>
<dbReference type="AlphaFoldDB" id="A0A2S7T830"/>
<dbReference type="InterPro" id="IPR018550">
    <property type="entry name" value="Lipid-A_deacylase-rel"/>
</dbReference>
<accession>A0A2S7T830</accession>
<keyword evidence="2" id="KW-1185">Reference proteome</keyword>
<dbReference type="OrthoDB" id="627554at2"/>
<dbReference type="EMBL" id="MQVX01000001">
    <property type="protein sequence ID" value="PQJ15728.1"/>
    <property type="molecule type" value="Genomic_DNA"/>
</dbReference>
<dbReference type="RefSeq" id="WP_105001380.1">
    <property type="nucleotide sequence ID" value="NZ_MQVX01000001.1"/>
</dbReference>
<proteinExistence type="predicted"/>
<dbReference type="Pfam" id="PF09411">
    <property type="entry name" value="PagL"/>
    <property type="match status" value="1"/>
</dbReference>
<gene>
    <name evidence="1" type="ORF">BST99_08290</name>
</gene>
<dbReference type="Proteomes" id="UP000239366">
    <property type="component" value="Unassembled WGS sequence"/>
</dbReference>